<gene>
    <name evidence="1" type="ORF">FBEOM_728</name>
</gene>
<evidence type="ECO:0000313" key="2">
    <source>
        <dbReference type="Proteomes" id="UP000730481"/>
    </source>
</evidence>
<dbReference type="AlphaFoldDB" id="A0A9P5AV51"/>
<name>A0A9P5AV51_9HYPO</name>
<reference evidence="1" key="2">
    <citation type="submission" date="2020-02" db="EMBL/GenBank/DDBJ databases">
        <title>Identification and distribution of gene clusters putatively required for synthesis of sphingolipid metabolism inhibitors in phylogenetically diverse species of the filamentous fungus Fusarium.</title>
        <authorList>
            <person name="Kim H.-S."/>
            <person name="Busman M."/>
            <person name="Brown D.W."/>
            <person name="Divon H."/>
            <person name="Uhlig S."/>
            <person name="Proctor R.H."/>
        </authorList>
    </citation>
    <scope>NUCLEOTIDE SEQUENCE</scope>
    <source>
        <strain evidence="1">NRRL 25174</strain>
    </source>
</reference>
<evidence type="ECO:0000313" key="1">
    <source>
        <dbReference type="EMBL" id="KAF4345226.1"/>
    </source>
</evidence>
<comment type="caution">
    <text evidence="1">The sequence shown here is derived from an EMBL/GenBank/DDBJ whole genome shotgun (WGS) entry which is preliminary data.</text>
</comment>
<dbReference type="EMBL" id="PVQB02000029">
    <property type="protein sequence ID" value="KAF4345226.1"/>
    <property type="molecule type" value="Genomic_DNA"/>
</dbReference>
<protein>
    <submittedName>
        <fullName evidence="1">Uncharacterized protein</fullName>
    </submittedName>
</protein>
<reference evidence="1" key="1">
    <citation type="journal article" date="2017" name="Mycologia">
        <title>Fusarium algeriense, sp. nov., a novel toxigenic crown rot pathogen of durum wheat from Algeria is nested in the Fusarium burgessii species complex.</title>
        <authorList>
            <person name="Laraba I."/>
            <person name="Keddad A."/>
            <person name="Boureghda H."/>
            <person name="Abdallah N."/>
            <person name="Vaughan M.M."/>
            <person name="Proctor R.H."/>
            <person name="Busman M."/>
            <person name="O'Donnell K."/>
        </authorList>
    </citation>
    <scope>NUCLEOTIDE SEQUENCE</scope>
    <source>
        <strain evidence="1">NRRL 25174</strain>
    </source>
</reference>
<accession>A0A9P5AV51</accession>
<dbReference type="Proteomes" id="UP000730481">
    <property type="component" value="Unassembled WGS sequence"/>
</dbReference>
<keyword evidence="2" id="KW-1185">Reference proteome</keyword>
<proteinExistence type="predicted"/>
<sequence>MPRSSRTTATSYSPEEYMRIVEDKVEQAYNLRDRKMREAEGKISQATVQYENYERRAGGFLGRSFR</sequence>
<organism evidence="1 2">
    <name type="scientific">Fusarium beomiforme</name>
    <dbReference type="NCBI Taxonomy" id="44412"/>
    <lineage>
        <taxon>Eukaryota</taxon>
        <taxon>Fungi</taxon>
        <taxon>Dikarya</taxon>
        <taxon>Ascomycota</taxon>
        <taxon>Pezizomycotina</taxon>
        <taxon>Sordariomycetes</taxon>
        <taxon>Hypocreomycetidae</taxon>
        <taxon>Hypocreales</taxon>
        <taxon>Nectriaceae</taxon>
        <taxon>Fusarium</taxon>
        <taxon>Fusarium burgessii species complex</taxon>
    </lineage>
</organism>